<organism evidence="2 3">
    <name type="scientific">Goekera deserti</name>
    <dbReference type="NCBI Taxonomy" id="2497753"/>
    <lineage>
        <taxon>Bacteria</taxon>
        <taxon>Bacillati</taxon>
        <taxon>Actinomycetota</taxon>
        <taxon>Actinomycetes</taxon>
        <taxon>Geodermatophilales</taxon>
        <taxon>Geodermatophilaceae</taxon>
        <taxon>Goekera</taxon>
    </lineage>
</organism>
<dbReference type="SUPFAM" id="SSF55729">
    <property type="entry name" value="Acyl-CoA N-acyltransferases (Nat)"/>
    <property type="match status" value="1"/>
</dbReference>
<protein>
    <submittedName>
        <fullName evidence="2">GNAT family N-acetyltransferase</fullName>
    </submittedName>
</protein>
<dbReference type="Proteomes" id="UP000470470">
    <property type="component" value="Unassembled WGS sequence"/>
</dbReference>
<reference evidence="2 3" key="1">
    <citation type="submission" date="2020-02" db="EMBL/GenBank/DDBJ databases">
        <title>The whole genome sequence of CPCC 205119.</title>
        <authorList>
            <person name="Jiang Z."/>
        </authorList>
    </citation>
    <scope>NUCLEOTIDE SEQUENCE [LARGE SCALE GENOMIC DNA]</scope>
    <source>
        <strain evidence="2 3">CPCC 205119</strain>
    </source>
</reference>
<feature type="domain" description="N-acetyltransferase" evidence="1">
    <location>
        <begin position="25"/>
        <end position="176"/>
    </location>
</feature>
<dbReference type="PROSITE" id="PS51186">
    <property type="entry name" value="GNAT"/>
    <property type="match status" value="1"/>
</dbReference>
<evidence type="ECO:0000313" key="3">
    <source>
        <dbReference type="Proteomes" id="UP000470470"/>
    </source>
</evidence>
<dbReference type="EMBL" id="JAAGWK010000021">
    <property type="protein sequence ID" value="NEL55190.1"/>
    <property type="molecule type" value="Genomic_DNA"/>
</dbReference>
<dbReference type="InterPro" id="IPR051531">
    <property type="entry name" value="N-acetyltransferase"/>
</dbReference>
<comment type="caution">
    <text evidence="2">The sequence shown here is derived from an EMBL/GenBank/DDBJ whole genome shotgun (WGS) entry which is preliminary data.</text>
</comment>
<dbReference type="PANTHER" id="PTHR43792">
    <property type="entry name" value="GNAT FAMILY, PUTATIVE (AFU_ORTHOLOGUE AFUA_3G00765)-RELATED-RELATED"/>
    <property type="match status" value="1"/>
</dbReference>
<keyword evidence="2" id="KW-0808">Transferase</keyword>
<gene>
    <name evidence="2" type="ORF">G1H19_14420</name>
</gene>
<proteinExistence type="predicted"/>
<evidence type="ECO:0000259" key="1">
    <source>
        <dbReference type="PROSITE" id="PS51186"/>
    </source>
</evidence>
<dbReference type="InterPro" id="IPR016181">
    <property type="entry name" value="Acyl_CoA_acyltransferase"/>
</dbReference>
<dbReference type="InterPro" id="IPR000182">
    <property type="entry name" value="GNAT_dom"/>
</dbReference>
<accession>A0A7K3WHJ1</accession>
<dbReference type="RefSeq" id="WP_162393355.1">
    <property type="nucleotide sequence ID" value="NZ_JAABOZ010000008.1"/>
</dbReference>
<dbReference type="PANTHER" id="PTHR43792:SF16">
    <property type="entry name" value="N-ACETYLTRANSFERASE DOMAIN-CONTAINING PROTEIN"/>
    <property type="match status" value="1"/>
</dbReference>
<keyword evidence="3" id="KW-1185">Reference proteome</keyword>
<evidence type="ECO:0000313" key="2">
    <source>
        <dbReference type="EMBL" id="NEL55190.1"/>
    </source>
</evidence>
<name>A0A7K3WHJ1_9ACTN</name>
<sequence length="176" mass="19587">MPVPLTTARLTLLPWALTTEAHRDGLVTAWDDPEVWHWVGAGRDGFTRADLDSAIERATAQGRLDDEFLVVRTCDGTVLGVCGLYPSSNDGGDPAEWDLGYRYGRLSWGQGHGFEAAAEVLRWAREERGLRRVGSNAQLPNEASHRILRRLGFTPIGTRPDSRDPARTTLWYAWTA</sequence>
<dbReference type="AlphaFoldDB" id="A0A7K3WHJ1"/>
<dbReference type="Gene3D" id="3.40.630.30">
    <property type="match status" value="1"/>
</dbReference>
<dbReference type="Pfam" id="PF13302">
    <property type="entry name" value="Acetyltransf_3"/>
    <property type="match status" value="1"/>
</dbReference>
<dbReference type="GO" id="GO:0016747">
    <property type="term" value="F:acyltransferase activity, transferring groups other than amino-acyl groups"/>
    <property type="evidence" value="ECO:0007669"/>
    <property type="project" value="InterPro"/>
</dbReference>